<dbReference type="InterPro" id="IPR050744">
    <property type="entry name" value="AI-2_Isomerase_LsrG"/>
</dbReference>
<dbReference type="Proteomes" id="UP000239590">
    <property type="component" value="Unassembled WGS sequence"/>
</dbReference>
<dbReference type="GO" id="GO:0004497">
    <property type="term" value="F:monooxygenase activity"/>
    <property type="evidence" value="ECO:0007669"/>
    <property type="project" value="UniProtKB-KW"/>
</dbReference>
<dbReference type="OrthoDB" id="9806189at2"/>
<dbReference type="InterPro" id="IPR011008">
    <property type="entry name" value="Dimeric_a/b-barrel"/>
</dbReference>
<dbReference type="PANTHER" id="PTHR33336">
    <property type="entry name" value="QUINOL MONOOXYGENASE YGIN-RELATED"/>
    <property type="match status" value="1"/>
</dbReference>
<dbReference type="EMBL" id="PTRA01000002">
    <property type="protein sequence ID" value="PQA56773.1"/>
    <property type="molecule type" value="Genomic_DNA"/>
</dbReference>
<feature type="domain" description="ABM" evidence="1">
    <location>
        <begin position="11"/>
        <end position="103"/>
    </location>
</feature>
<sequence>MYPSMNSSDESHLIITIQSKPEHQTQIRELLLAQVDPIRREAGCLYYNLFQPTEDLHTFIILTGWATKEALDVHQSQPQAIRVVGQLTPLLARPIQSLSTRRLSENPV</sequence>
<evidence type="ECO:0000313" key="3">
    <source>
        <dbReference type="Proteomes" id="UP000239590"/>
    </source>
</evidence>
<keyword evidence="2" id="KW-0503">Monooxygenase</keyword>
<name>A0A2S7IJG0_9BACT</name>
<reference evidence="3" key="1">
    <citation type="submission" date="2018-02" db="EMBL/GenBank/DDBJ databases">
        <title>Genome sequencing of Solimonas sp. HR-BB.</title>
        <authorList>
            <person name="Lee Y."/>
            <person name="Jeon C.O."/>
        </authorList>
    </citation>
    <scope>NUCLEOTIDE SEQUENCE [LARGE SCALE GENOMIC DNA]</scope>
    <source>
        <strain evidence="3">HR-U</strain>
    </source>
</reference>
<accession>A0A2S7IJG0</accession>
<gene>
    <name evidence="2" type="ORF">C5O19_15640</name>
</gene>
<evidence type="ECO:0000259" key="1">
    <source>
        <dbReference type="PROSITE" id="PS51725"/>
    </source>
</evidence>
<evidence type="ECO:0000313" key="2">
    <source>
        <dbReference type="EMBL" id="PQA56773.1"/>
    </source>
</evidence>
<comment type="caution">
    <text evidence="2">The sequence shown here is derived from an EMBL/GenBank/DDBJ whole genome shotgun (WGS) entry which is preliminary data.</text>
</comment>
<keyword evidence="3" id="KW-1185">Reference proteome</keyword>
<protein>
    <submittedName>
        <fullName evidence="2">Antibiotic biosynthesis monooxygenase</fullName>
    </submittedName>
</protein>
<dbReference type="Gene3D" id="3.30.70.100">
    <property type="match status" value="1"/>
</dbReference>
<organism evidence="2 3">
    <name type="scientific">Siphonobacter curvatus</name>
    <dbReference type="NCBI Taxonomy" id="2094562"/>
    <lineage>
        <taxon>Bacteria</taxon>
        <taxon>Pseudomonadati</taxon>
        <taxon>Bacteroidota</taxon>
        <taxon>Cytophagia</taxon>
        <taxon>Cytophagales</taxon>
        <taxon>Cytophagaceae</taxon>
        <taxon>Siphonobacter</taxon>
    </lineage>
</organism>
<dbReference type="Pfam" id="PF03992">
    <property type="entry name" value="ABM"/>
    <property type="match status" value="1"/>
</dbReference>
<keyword evidence="2" id="KW-0560">Oxidoreductase</keyword>
<proteinExistence type="predicted"/>
<dbReference type="InterPro" id="IPR007138">
    <property type="entry name" value="ABM_dom"/>
</dbReference>
<dbReference type="SUPFAM" id="SSF54909">
    <property type="entry name" value="Dimeric alpha+beta barrel"/>
    <property type="match status" value="1"/>
</dbReference>
<dbReference type="AlphaFoldDB" id="A0A2S7IJG0"/>
<dbReference type="PANTHER" id="PTHR33336:SF3">
    <property type="entry name" value="ABM DOMAIN-CONTAINING PROTEIN"/>
    <property type="match status" value="1"/>
</dbReference>
<dbReference type="PROSITE" id="PS51725">
    <property type="entry name" value="ABM"/>
    <property type="match status" value="1"/>
</dbReference>